<evidence type="ECO:0000259" key="10">
    <source>
        <dbReference type="Pfam" id="PF13614"/>
    </source>
</evidence>
<dbReference type="InterPro" id="IPR050445">
    <property type="entry name" value="Bact_polysacc_biosynth/exp"/>
</dbReference>
<sequence length="298" mass="32510">MSTIEKAMGKLAKQAQAKQEGSEQPEAAESNQAAASSSVPSTEKREKPVLQIDSAVLKRLGMLSDIRSRETRMLSDEYRSIKRKLIKNAFEPGLIPKNKSNLIMVTSANPGEGKTFTSINLALSLALEKDKTVLLIDSDVLKPTVSKTLGIGQHMGLMEYLLGETDDIADVIYHTNIPNLRIMPAGMPHHLSNELLASDKMRSLTEELNSRYSDRVVLFDSPPVLGVNETVVLSNFIGQAVVVVEQDGTKLAAIRSAVSQFSDELAIGYVLNKAVHGKTGTYGYGYGYGYGYEEERSA</sequence>
<evidence type="ECO:0000256" key="1">
    <source>
        <dbReference type="ARBA" id="ARBA00007316"/>
    </source>
</evidence>
<evidence type="ECO:0000256" key="3">
    <source>
        <dbReference type="ARBA" id="ARBA00022679"/>
    </source>
</evidence>
<dbReference type="Proteomes" id="UP000014461">
    <property type="component" value="Unassembled WGS sequence"/>
</dbReference>
<keyword evidence="12" id="KW-1185">Reference proteome</keyword>
<dbReference type="PANTHER" id="PTHR32309">
    <property type="entry name" value="TYROSINE-PROTEIN KINASE"/>
    <property type="match status" value="1"/>
</dbReference>
<protein>
    <recommendedName>
        <fullName evidence="2">non-specific protein-tyrosine kinase</fullName>
        <ecNumber evidence="2">2.7.10.2</ecNumber>
    </recommendedName>
</protein>
<dbReference type="EC" id="2.7.10.2" evidence="2"/>
<keyword evidence="3 11" id="KW-0808">Transferase</keyword>
<feature type="compositionally biased region" description="Low complexity" evidence="9">
    <location>
        <begin position="22"/>
        <end position="38"/>
    </location>
</feature>
<evidence type="ECO:0000256" key="7">
    <source>
        <dbReference type="ARBA" id="ARBA00023137"/>
    </source>
</evidence>
<dbReference type="NCBIfam" id="TIGR03018">
    <property type="entry name" value="pepcterm_TyrKin"/>
    <property type="match status" value="1"/>
</dbReference>
<dbReference type="PANTHER" id="PTHR32309:SF13">
    <property type="entry name" value="FERRIC ENTEROBACTIN TRANSPORT PROTEIN FEPE"/>
    <property type="match status" value="1"/>
</dbReference>
<dbReference type="InterPro" id="IPR025669">
    <property type="entry name" value="AAA_dom"/>
</dbReference>
<evidence type="ECO:0000256" key="2">
    <source>
        <dbReference type="ARBA" id="ARBA00011903"/>
    </source>
</evidence>
<evidence type="ECO:0000256" key="8">
    <source>
        <dbReference type="ARBA" id="ARBA00051245"/>
    </source>
</evidence>
<keyword evidence="4" id="KW-0547">Nucleotide-binding</keyword>
<gene>
    <name evidence="11" type="ORF">AALB_4329</name>
</gene>
<dbReference type="AlphaFoldDB" id="R9PSC0"/>
<keyword evidence="6" id="KW-0067">ATP-binding</keyword>
<keyword evidence="7 11" id="KW-0829">Tyrosine-protein kinase</keyword>
<organism evidence="11 12">
    <name type="scientific">Agarivorans albus MKT 106</name>
    <dbReference type="NCBI Taxonomy" id="1331007"/>
    <lineage>
        <taxon>Bacteria</taxon>
        <taxon>Pseudomonadati</taxon>
        <taxon>Pseudomonadota</taxon>
        <taxon>Gammaproteobacteria</taxon>
        <taxon>Alteromonadales</taxon>
        <taxon>Alteromonadaceae</taxon>
        <taxon>Agarivorans</taxon>
    </lineage>
</organism>
<dbReference type="OrthoDB" id="9775724at2"/>
<comment type="caution">
    <text evidence="11">The sequence shown here is derived from an EMBL/GenBank/DDBJ whole genome shotgun (WGS) entry which is preliminary data.</text>
</comment>
<evidence type="ECO:0000256" key="4">
    <source>
        <dbReference type="ARBA" id="ARBA00022741"/>
    </source>
</evidence>
<dbReference type="STRING" id="1331007.AALB_4329"/>
<evidence type="ECO:0000256" key="9">
    <source>
        <dbReference type="SAM" id="MobiDB-lite"/>
    </source>
</evidence>
<comment type="similarity">
    <text evidence="1">Belongs to the CpsD/CapB family.</text>
</comment>
<evidence type="ECO:0000256" key="6">
    <source>
        <dbReference type="ARBA" id="ARBA00022840"/>
    </source>
</evidence>
<name>R9PSC0_AGAAL</name>
<dbReference type="Gene3D" id="3.40.50.300">
    <property type="entry name" value="P-loop containing nucleotide triphosphate hydrolases"/>
    <property type="match status" value="1"/>
</dbReference>
<dbReference type="SUPFAM" id="SSF52540">
    <property type="entry name" value="P-loop containing nucleoside triphosphate hydrolases"/>
    <property type="match status" value="1"/>
</dbReference>
<keyword evidence="5 11" id="KW-0418">Kinase</keyword>
<dbReference type="GO" id="GO:0004714">
    <property type="term" value="F:transmembrane receptor protein tyrosine kinase activity"/>
    <property type="evidence" value="ECO:0007669"/>
    <property type="project" value="UniProtKB-EC"/>
</dbReference>
<dbReference type="GO" id="GO:0005886">
    <property type="term" value="C:plasma membrane"/>
    <property type="evidence" value="ECO:0007669"/>
    <property type="project" value="TreeGrafter"/>
</dbReference>
<dbReference type="Pfam" id="PF13614">
    <property type="entry name" value="AAA_31"/>
    <property type="match status" value="1"/>
</dbReference>
<dbReference type="EMBL" id="BARX01000051">
    <property type="protein sequence ID" value="GAD04249.1"/>
    <property type="molecule type" value="Genomic_DNA"/>
</dbReference>
<dbReference type="InterPro" id="IPR005702">
    <property type="entry name" value="Wzc-like_C"/>
</dbReference>
<dbReference type="CDD" id="cd05387">
    <property type="entry name" value="BY-kinase"/>
    <property type="match status" value="1"/>
</dbReference>
<dbReference type="RefSeq" id="WP_016404016.1">
    <property type="nucleotide sequence ID" value="NZ_BARX01000051.1"/>
</dbReference>
<evidence type="ECO:0000313" key="11">
    <source>
        <dbReference type="EMBL" id="GAD04249.1"/>
    </source>
</evidence>
<feature type="region of interest" description="Disordered" evidence="9">
    <location>
        <begin position="1"/>
        <end position="47"/>
    </location>
</feature>
<proteinExistence type="inferred from homology"/>
<evidence type="ECO:0000313" key="12">
    <source>
        <dbReference type="Proteomes" id="UP000014461"/>
    </source>
</evidence>
<dbReference type="InterPro" id="IPR027417">
    <property type="entry name" value="P-loop_NTPase"/>
</dbReference>
<evidence type="ECO:0000256" key="5">
    <source>
        <dbReference type="ARBA" id="ARBA00022777"/>
    </source>
</evidence>
<accession>R9PSC0</accession>
<comment type="catalytic activity">
    <reaction evidence="8">
        <text>L-tyrosyl-[protein] + ATP = O-phospho-L-tyrosyl-[protein] + ADP + H(+)</text>
        <dbReference type="Rhea" id="RHEA:10596"/>
        <dbReference type="Rhea" id="RHEA-COMP:10136"/>
        <dbReference type="Rhea" id="RHEA-COMP:20101"/>
        <dbReference type="ChEBI" id="CHEBI:15378"/>
        <dbReference type="ChEBI" id="CHEBI:30616"/>
        <dbReference type="ChEBI" id="CHEBI:46858"/>
        <dbReference type="ChEBI" id="CHEBI:61978"/>
        <dbReference type="ChEBI" id="CHEBI:456216"/>
        <dbReference type="EC" id="2.7.10.2"/>
    </reaction>
</comment>
<reference evidence="11" key="1">
    <citation type="journal article" date="2013" name="Genome Announc.">
        <title>Draft Genome Sequence of Agarivorans albus Strain MKT 106T, an Agarolytic Marine Bacterium.</title>
        <authorList>
            <person name="Yasuike M."/>
            <person name="Nakamura Y."/>
            <person name="Kai W."/>
            <person name="Fujiwara A."/>
            <person name="Fukui Y."/>
            <person name="Satomi M."/>
            <person name="Sano M."/>
        </authorList>
    </citation>
    <scope>NUCLEOTIDE SEQUENCE [LARGE SCALE GENOMIC DNA]</scope>
</reference>
<feature type="domain" description="AAA" evidence="10">
    <location>
        <begin position="102"/>
        <end position="234"/>
    </location>
</feature>